<evidence type="ECO:0000313" key="3">
    <source>
        <dbReference type="EMBL" id="TDP58122.1"/>
    </source>
</evidence>
<dbReference type="AlphaFoldDB" id="A0A4V6PUZ8"/>
<dbReference type="EMBL" id="SNXS01000029">
    <property type="protein sequence ID" value="TDP58122.1"/>
    <property type="molecule type" value="Genomic_DNA"/>
</dbReference>
<gene>
    <name evidence="3" type="ORF">DES47_1292</name>
</gene>
<evidence type="ECO:0000259" key="2">
    <source>
        <dbReference type="Pfam" id="PF13166"/>
    </source>
</evidence>
<dbReference type="SUPFAM" id="SSF52540">
    <property type="entry name" value="P-loop containing nucleoside triphosphate hydrolases"/>
    <property type="match status" value="1"/>
</dbReference>
<dbReference type="Gene3D" id="3.40.50.300">
    <property type="entry name" value="P-loop containing nucleotide triphosphate hydrolases"/>
    <property type="match status" value="1"/>
</dbReference>
<feature type="coiled-coil region" evidence="1">
    <location>
        <begin position="125"/>
        <end position="166"/>
    </location>
</feature>
<accession>A0A4V6PUZ8</accession>
<evidence type="ECO:0000313" key="4">
    <source>
        <dbReference type="Proteomes" id="UP000295361"/>
    </source>
</evidence>
<protein>
    <submittedName>
        <fullName evidence="3">AAA domain-containing protein</fullName>
    </submittedName>
</protein>
<organism evidence="3 4">
    <name type="scientific">Roseateles toxinivorans</name>
    <dbReference type="NCBI Taxonomy" id="270368"/>
    <lineage>
        <taxon>Bacteria</taxon>
        <taxon>Pseudomonadati</taxon>
        <taxon>Pseudomonadota</taxon>
        <taxon>Betaproteobacteria</taxon>
        <taxon>Burkholderiales</taxon>
        <taxon>Sphaerotilaceae</taxon>
        <taxon>Roseateles</taxon>
    </lineage>
</organism>
<dbReference type="Proteomes" id="UP000295361">
    <property type="component" value="Unassembled WGS sequence"/>
</dbReference>
<dbReference type="InParanoid" id="A0A4V6PUZ8"/>
<keyword evidence="1" id="KW-0175">Coiled coil</keyword>
<comment type="caution">
    <text evidence="3">The sequence shown here is derived from an EMBL/GenBank/DDBJ whole genome shotgun (WGS) entry which is preliminary data.</text>
</comment>
<name>A0A4V6PUZ8_9BURK</name>
<reference evidence="3 4" key="1">
    <citation type="submission" date="2019-03" db="EMBL/GenBank/DDBJ databases">
        <title>Genomic Encyclopedia of Type Strains, Phase IV (KMG-IV): sequencing the most valuable type-strain genomes for metagenomic binning, comparative biology and taxonomic classification.</title>
        <authorList>
            <person name="Goeker M."/>
        </authorList>
    </citation>
    <scope>NUCLEOTIDE SEQUENCE [LARGE SCALE GENOMIC DNA]</scope>
    <source>
        <strain evidence="3 4">DSM 16998</strain>
    </source>
</reference>
<proteinExistence type="predicted"/>
<keyword evidence="4" id="KW-1185">Reference proteome</keyword>
<feature type="non-terminal residue" evidence="3">
    <location>
        <position position="263"/>
    </location>
</feature>
<sequence length="263" mass="29409">MQIREADLNVQFRARLEPLVTALTTAVSNYHGWVDQIEAICREKLEDQFAEVQDPSNPDELLGAIAVAVNGLNDLIAQSNSITNNFAAEKAAAIRRLKNHYANQFTIDFNTEDAANRRTKLLQQVARFDRAKEQANVKLKEQQARINRAQNGREKINERIVNLLNSSALQIDVVSEGGNDRFILKRNGRIAKHLSEGEKTAIAFAFFLTKLFEEPKLDDVIVYIDDPISSLDVSVRPSHLDAGRRAVQTDGFQRYGSSSASAD</sequence>
<evidence type="ECO:0000256" key="1">
    <source>
        <dbReference type="SAM" id="Coils"/>
    </source>
</evidence>
<dbReference type="InterPro" id="IPR027417">
    <property type="entry name" value="P-loop_NTPase"/>
</dbReference>
<feature type="domain" description="Protein CR006 P-loop" evidence="2">
    <location>
        <begin position="17"/>
        <end position="233"/>
    </location>
</feature>
<dbReference type="InterPro" id="IPR026866">
    <property type="entry name" value="CR006_AAA"/>
</dbReference>
<dbReference type="Pfam" id="PF13166">
    <property type="entry name" value="AAA_13"/>
    <property type="match status" value="1"/>
</dbReference>